<sequence>MAKDVKNPCISDCKLRDGICRGCGRAKDEIKGWKAMKNSEKKAVAEKAKKRLKKNK</sequence>
<dbReference type="PANTHER" id="PTHR35175:SF2">
    <property type="entry name" value="DUF1289 DOMAIN-CONTAINING PROTEIN"/>
    <property type="match status" value="1"/>
</dbReference>
<comment type="caution">
    <text evidence="1">The sequence shown here is derived from an EMBL/GenBank/DDBJ whole genome shotgun (WGS) entry which is preliminary data.</text>
</comment>
<dbReference type="Pfam" id="PF06945">
    <property type="entry name" value="DUF1289"/>
    <property type="match status" value="1"/>
</dbReference>
<evidence type="ECO:0000313" key="1">
    <source>
        <dbReference type="EMBL" id="MBD1601937.1"/>
    </source>
</evidence>
<reference evidence="1 2" key="1">
    <citation type="journal article" date="2020" name="Insects">
        <title>Bacteria Belonging to Pseudomonas typographi sp. nov. from the Bark Beetle Ips typographus Have Genomic Potential to Aid in the Host Ecology.</title>
        <authorList>
            <person name="Peral-Aranega E."/>
            <person name="Saati-Santamaria Z."/>
            <person name="Kolarik M."/>
            <person name="Rivas R."/>
            <person name="Garcia-Fraile P."/>
        </authorList>
    </citation>
    <scope>NUCLEOTIDE SEQUENCE [LARGE SCALE GENOMIC DNA]</scope>
    <source>
        <strain evidence="1 2">CA3A</strain>
    </source>
</reference>
<evidence type="ECO:0000313" key="2">
    <source>
        <dbReference type="Proteomes" id="UP000805841"/>
    </source>
</evidence>
<accession>A0ABR7Z932</accession>
<dbReference type="EMBL" id="JAAOCA010000046">
    <property type="protein sequence ID" value="MBD1601937.1"/>
    <property type="molecule type" value="Genomic_DNA"/>
</dbReference>
<protein>
    <submittedName>
        <fullName evidence="1">DUF1289 domain-containing protein</fullName>
    </submittedName>
</protein>
<dbReference type="InterPro" id="IPR010710">
    <property type="entry name" value="DUF1289"/>
</dbReference>
<dbReference type="PANTHER" id="PTHR35175">
    <property type="entry name" value="DUF1289 DOMAIN-CONTAINING PROTEIN"/>
    <property type="match status" value="1"/>
</dbReference>
<organism evidence="1 2">
    <name type="scientific">Pseudomonas typographi</name>
    <dbReference type="NCBI Taxonomy" id="2715964"/>
    <lineage>
        <taxon>Bacteria</taxon>
        <taxon>Pseudomonadati</taxon>
        <taxon>Pseudomonadota</taxon>
        <taxon>Gammaproteobacteria</taxon>
        <taxon>Pseudomonadales</taxon>
        <taxon>Pseudomonadaceae</taxon>
        <taxon>Pseudomonas</taxon>
    </lineage>
</organism>
<gene>
    <name evidence="1" type="ORF">HAQ05_24995</name>
</gene>
<name>A0ABR7Z932_9PSED</name>
<dbReference type="Proteomes" id="UP000805841">
    <property type="component" value="Unassembled WGS sequence"/>
</dbReference>
<dbReference type="RefSeq" id="WP_190426089.1">
    <property type="nucleotide sequence ID" value="NZ_JAAOCA010000046.1"/>
</dbReference>
<proteinExistence type="predicted"/>
<keyword evidence="2" id="KW-1185">Reference proteome</keyword>